<dbReference type="AlphaFoldDB" id="A0A4Z1D4I6"/>
<sequence length="81" mass="9287">MAAQRQLKKRQSWKVLRAVAQDPQARLRAIAAFEITGRTILAVVTDLEQAGYLRRRRGGRRNQASRMPRAFRICVRAHSNS</sequence>
<proteinExistence type="predicted"/>
<dbReference type="EMBL" id="SRRU01000011">
    <property type="protein sequence ID" value="TGN76906.1"/>
    <property type="molecule type" value="Genomic_DNA"/>
</dbReference>
<reference evidence="1 2" key="1">
    <citation type="submission" date="2019-04" db="EMBL/GenBank/DDBJ databases">
        <title>Streptomyces sp. nov. Bv016 isolated from bark of Buahinia variegata.</title>
        <authorList>
            <person name="Kanchanasin P."/>
            <person name="Tanasupawat S."/>
            <person name="Yuki M."/>
            <person name="Kudo T."/>
        </authorList>
    </citation>
    <scope>NUCLEOTIDE SEQUENCE [LARGE SCALE GENOMIC DNA]</scope>
    <source>
        <strain evidence="1 2">JCM 4765</strain>
    </source>
</reference>
<gene>
    <name evidence="1" type="ORF">E5082_26640</name>
</gene>
<keyword evidence="2" id="KW-1185">Reference proteome</keyword>
<organism evidence="1 2">
    <name type="scientific">Streptomyces griseoluteus</name>
    <dbReference type="NCBI Taxonomy" id="29306"/>
    <lineage>
        <taxon>Bacteria</taxon>
        <taxon>Bacillati</taxon>
        <taxon>Actinomycetota</taxon>
        <taxon>Actinomycetes</taxon>
        <taxon>Kitasatosporales</taxon>
        <taxon>Streptomycetaceae</taxon>
        <taxon>Streptomyces</taxon>
    </lineage>
</organism>
<name>A0A4Z1D4I6_STRGP</name>
<dbReference type="SUPFAM" id="SSF46785">
    <property type="entry name" value="Winged helix' DNA-binding domain"/>
    <property type="match status" value="1"/>
</dbReference>
<dbReference type="RefSeq" id="WP_135793808.1">
    <property type="nucleotide sequence ID" value="NZ_BNBQ01000011.1"/>
</dbReference>
<comment type="caution">
    <text evidence="1">The sequence shown here is derived from an EMBL/GenBank/DDBJ whole genome shotgun (WGS) entry which is preliminary data.</text>
</comment>
<dbReference type="Gene3D" id="1.10.10.10">
    <property type="entry name" value="Winged helix-like DNA-binding domain superfamily/Winged helix DNA-binding domain"/>
    <property type="match status" value="1"/>
</dbReference>
<evidence type="ECO:0000313" key="2">
    <source>
        <dbReference type="Proteomes" id="UP000298513"/>
    </source>
</evidence>
<evidence type="ECO:0000313" key="1">
    <source>
        <dbReference type="EMBL" id="TGN76906.1"/>
    </source>
</evidence>
<dbReference type="InterPro" id="IPR036388">
    <property type="entry name" value="WH-like_DNA-bd_sf"/>
</dbReference>
<dbReference type="GeneID" id="91533856"/>
<accession>A0A4Z1D4I6</accession>
<protein>
    <recommendedName>
        <fullName evidence="3">MarR family transcriptional regulator</fullName>
    </recommendedName>
</protein>
<dbReference type="InterPro" id="IPR036390">
    <property type="entry name" value="WH_DNA-bd_sf"/>
</dbReference>
<evidence type="ECO:0008006" key="3">
    <source>
        <dbReference type="Google" id="ProtNLM"/>
    </source>
</evidence>
<dbReference type="Proteomes" id="UP000298513">
    <property type="component" value="Unassembled WGS sequence"/>
</dbReference>